<feature type="coiled-coil region" evidence="2">
    <location>
        <begin position="100"/>
        <end position="141"/>
    </location>
</feature>
<dbReference type="InterPro" id="IPR007157">
    <property type="entry name" value="PspA_VIPP1"/>
</dbReference>
<dbReference type="PANTHER" id="PTHR31088:SF6">
    <property type="entry name" value="PHAGE SHOCK PROTEIN A"/>
    <property type="match status" value="1"/>
</dbReference>
<name>A0A1X9M6Y0_9BACI</name>
<proteinExistence type="inferred from homology"/>
<accession>A0A1X9M6Y0</accession>
<evidence type="ECO:0000256" key="2">
    <source>
        <dbReference type="SAM" id="Coils"/>
    </source>
</evidence>
<evidence type="ECO:0000256" key="1">
    <source>
        <dbReference type="ARBA" id="ARBA00043985"/>
    </source>
</evidence>
<gene>
    <name evidence="3" type="ORF">BkAM31D_04515</name>
</gene>
<comment type="similarity">
    <text evidence="1">Belongs to the PspA/Vipp/IM30 family.</text>
</comment>
<keyword evidence="4" id="KW-1185">Reference proteome</keyword>
<dbReference type="EMBL" id="CP020814">
    <property type="protein sequence ID" value="ARK29179.1"/>
    <property type="molecule type" value="Genomic_DNA"/>
</dbReference>
<dbReference type="AlphaFoldDB" id="A0A1X9M6Y0"/>
<keyword evidence="2" id="KW-0175">Coiled coil</keyword>
<dbReference type="RefSeq" id="WP_066155862.1">
    <property type="nucleotide sequence ID" value="NZ_CP020814.1"/>
</dbReference>
<sequence length="189" mass="22579">MVMTRISNLVKAYVYEGLERLEDPSIMVKQYIRDVKDKMIQLEDSLQQKRKHETELIYKVRTAKELISRREQQAMMAVEKNDDELARKILVSKKEIGEQLVCSEQHLKENREEIKGKEEELERLKVKYEQLKERSLELIVRVQGIKTEHLEGHSIRTMHSVTDEFDEELNERKRSDEIENELQLLKTKK</sequence>
<evidence type="ECO:0000313" key="4">
    <source>
        <dbReference type="Proteomes" id="UP000193006"/>
    </source>
</evidence>
<dbReference type="STRING" id="199441.BkAM31D_04515"/>
<organism evidence="3 4">
    <name type="scientific">Halalkalibacter krulwichiae</name>
    <dbReference type="NCBI Taxonomy" id="199441"/>
    <lineage>
        <taxon>Bacteria</taxon>
        <taxon>Bacillati</taxon>
        <taxon>Bacillota</taxon>
        <taxon>Bacilli</taxon>
        <taxon>Bacillales</taxon>
        <taxon>Bacillaceae</taxon>
        <taxon>Halalkalibacter</taxon>
    </lineage>
</organism>
<dbReference type="KEGG" id="bkw:BkAM31D_04515"/>
<dbReference type="Proteomes" id="UP000193006">
    <property type="component" value="Chromosome"/>
</dbReference>
<reference evidence="3 4" key="1">
    <citation type="submission" date="2017-04" db="EMBL/GenBank/DDBJ databases">
        <title>Bacillus krulwichiae AM31D Genome sequencing and assembly.</title>
        <authorList>
            <person name="Krulwich T.A."/>
            <person name="Anastor L."/>
            <person name="Ehrlich R."/>
            <person name="Ehrlich G.D."/>
            <person name="Janto B."/>
        </authorList>
    </citation>
    <scope>NUCLEOTIDE SEQUENCE [LARGE SCALE GENOMIC DNA]</scope>
    <source>
        <strain evidence="3 4">AM31D</strain>
    </source>
</reference>
<protein>
    <submittedName>
        <fullName evidence="3">Phage shock protein PspA</fullName>
    </submittedName>
</protein>
<evidence type="ECO:0000313" key="3">
    <source>
        <dbReference type="EMBL" id="ARK29179.1"/>
    </source>
</evidence>
<dbReference type="Pfam" id="PF04012">
    <property type="entry name" value="PspA_IM30"/>
    <property type="match status" value="1"/>
</dbReference>
<dbReference type="PANTHER" id="PTHR31088">
    <property type="entry name" value="MEMBRANE-ASSOCIATED PROTEIN VIPP1, CHLOROPLASTIC"/>
    <property type="match status" value="1"/>
</dbReference>